<dbReference type="PIRSF" id="PIRSF009467">
    <property type="entry name" value="Ureas_acces_UreF"/>
    <property type="match status" value="1"/>
</dbReference>
<comment type="similarity">
    <text evidence="3">Belongs to the UreF family.</text>
</comment>
<comment type="caution">
    <text evidence="4">The sequence shown here is derived from an EMBL/GenBank/DDBJ whole genome shotgun (WGS) entry which is preliminary data.</text>
</comment>
<reference evidence="4" key="2">
    <citation type="submission" date="2021-04" db="EMBL/GenBank/DDBJ databases">
        <authorList>
            <person name="Gilroy R."/>
        </authorList>
    </citation>
    <scope>NUCLEOTIDE SEQUENCE</scope>
    <source>
        <strain evidence="4">CHK186-16707</strain>
    </source>
</reference>
<evidence type="ECO:0000256" key="1">
    <source>
        <dbReference type="ARBA" id="ARBA00022988"/>
    </source>
</evidence>
<dbReference type="Proteomes" id="UP000824225">
    <property type="component" value="Unassembled WGS sequence"/>
</dbReference>
<dbReference type="AlphaFoldDB" id="A0A9D2HBI4"/>
<dbReference type="GO" id="GO:0005737">
    <property type="term" value="C:cytoplasm"/>
    <property type="evidence" value="ECO:0007669"/>
    <property type="project" value="UniProtKB-SubCell"/>
</dbReference>
<evidence type="ECO:0000313" key="5">
    <source>
        <dbReference type="Proteomes" id="UP000824225"/>
    </source>
</evidence>
<dbReference type="EMBL" id="DXAN01000005">
    <property type="protein sequence ID" value="HJA08113.1"/>
    <property type="molecule type" value="Genomic_DNA"/>
</dbReference>
<evidence type="ECO:0000256" key="2">
    <source>
        <dbReference type="ARBA" id="ARBA00023186"/>
    </source>
</evidence>
<protein>
    <recommendedName>
        <fullName evidence="3">Urease accessory protein UreF</fullName>
    </recommendedName>
</protein>
<keyword evidence="2 3" id="KW-0143">Chaperone</keyword>
<comment type="function">
    <text evidence="3">Required for maturation of urease via the functional incorporation of the urease nickel metallocenter.</text>
</comment>
<evidence type="ECO:0000313" key="4">
    <source>
        <dbReference type="EMBL" id="HJA08113.1"/>
    </source>
</evidence>
<evidence type="ECO:0000256" key="3">
    <source>
        <dbReference type="HAMAP-Rule" id="MF_01385"/>
    </source>
</evidence>
<keyword evidence="1 3" id="KW-0996">Nickel insertion</keyword>
<accession>A0A9D2HBI4</accession>
<reference evidence="4" key="1">
    <citation type="journal article" date="2021" name="PeerJ">
        <title>Extensive microbial diversity within the chicken gut microbiome revealed by metagenomics and culture.</title>
        <authorList>
            <person name="Gilroy R."/>
            <person name="Ravi A."/>
            <person name="Getino M."/>
            <person name="Pursley I."/>
            <person name="Horton D.L."/>
            <person name="Alikhan N.F."/>
            <person name="Baker D."/>
            <person name="Gharbi K."/>
            <person name="Hall N."/>
            <person name="Watson M."/>
            <person name="Adriaenssens E.M."/>
            <person name="Foster-Nyarko E."/>
            <person name="Jarju S."/>
            <person name="Secka A."/>
            <person name="Antonio M."/>
            <person name="Oren A."/>
            <person name="Chaudhuri R.R."/>
            <person name="La Ragione R."/>
            <person name="Hildebrand F."/>
            <person name="Pallen M.J."/>
        </authorList>
    </citation>
    <scope>NUCLEOTIDE SEQUENCE</scope>
    <source>
        <strain evidence="4">CHK186-16707</strain>
    </source>
</reference>
<gene>
    <name evidence="3" type="primary">ureF</name>
    <name evidence="4" type="ORF">H9962_02810</name>
</gene>
<keyword evidence="3" id="KW-0963">Cytoplasm</keyword>
<sequence length="246" mass="26202">MMQFGDSMLPTGAFAFSNGLEAAVQTKVVHDAETLRQFTETALEQAASGDAVGVAWAVRAARHARDGENDEAMGLLRLTDNALFVRKLPEESRSMFTRTGKKLAEMGAAVTASPLASRWLELIRAGGTPGTYPVTLAVLFAAMHGDRAPAVPAAADPAAPPDDPLLQEALTVHLYGVVMGILNAALRLMRLTHIEAQALLYGLTARFDELAGRAAATPLEHMSNYAPMTDILGAAHARAHVRLFMS</sequence>
<organism evidence="4 5">
    <name type="scientific">Candidatus Mailhella merdigallinarum</name>
    <dbReference type="NCBI Taxonomy" id="2838658"/>
    <lineage>
        <taxon>Bacteria</taxon>
        <taxon>Pseudomonadati</taxon>
        <taxon>Thermodesulfobacteriota</taxon>
        <taxon>Desulfovibrionia</taxon>
        <taxon>Desulfovibrionales</taxon>
        <taxon>Desulfovibrionaceae</taxon>
        <taxon>Mailhella</taxon>
    </lineage>
</organism>
<proteinExistence type="inferred from homology"/>
<dbReference type="InterPro" id="IPR038277">
    <property type="entry name" value="UreF_sf"/>
</dbReference>
<dbReference type="Gene3D" id="1.10.4190.10">
    <property type="entry name" value="Urease accessory protein UreF"/>
    <property type="match status" value="1"/>
</dbReference>
<dbReference type="PANTHER" id="PTHR33620">
    <property type="entry name" value="UREASE ACCESSORY PROTEIN F"/>
    <property type="match status" value="1"/>
</dbReference>
<comment type="subunit">
    <text evidence="3">UreD, UreF and UreG form a complex that acts as a GTP-hydrolysis-dependent molecular chaperone, activating the urease apoprotein by helping to assemble the nickel containing metallocenter of UreC. The UreE protein probably delivers the nickel.</text>
</comment>
<dbReference type="GO" id="GO:0016151">
    <property type="term" value="F:nickel cation binding"/>
    <property type="evidence" value="ECO:0007669"/>
    <property type="project" value="UniProtKB-UniRule"/>
</dbReference>
<dbReference type="PANTHER" id="PTHR33620:SF1">
    <property type="entry name" value="UREASE ACCESSORY PROTEIN F"/>
    <property type="match status" value="1"/>
</dbReference>
<comment type="subcellular location">
    <subcellularLocation>
        <location evidence="3">Cytoplasm</location>
    </subcellularLocation>
</comment>
<dbReference type="HAMAP" id="MF_01385">
    <property type="entry name" value="UreF"/>
    <property type="match status" value="1"/>
</dbReference>
<dbReference type="Pfam" id="PF01730">
    <property type="entry name" value="UreF"/>
    <property type="match status" value="2"/>
</dbReference>
<name>A0A9D2HBI4_9BACT</name>
<dbReference type="InterPro" id="IPR002639">
    <property type="entry name" value="UreF"/>
</dbReference>